<dbReference type="InterPro" id="IPR009081">
    <property type="entry name" value="PP-bd_ACP"/>
</dbReference>
<dbReference type="Proteomes" id="UP000613030">
    <property type="component" value="Unassembled WGS sequence"/>
</dbReference>
<dbReference type="Pfam" id="PF00501">
    <property type="entry name" value="AMP-binding"/>
    <property type="match status" value="1"/>
</dbReference>
<dbReference type="InterPro" id="IPR010071">
    <property type="entry name" value="AA_adenyl_dom"/>
</dbReference>
<dbReference type="Gene3D" id="3.30.300.30">
    <property type="match status" value="1"/>
</dbReference>
<dbReference type="InterPro" id="IPR000873">
    <property type="entry name" value="AMP-dep_synth/lig_dom"/>
</dbReference>
<dbReference type="Pfam" id="PF00550">
    <property type="entry name" value="PP-binding"/>
    <property type="match status" value="1"/>
</dbReference>
<dbReference type="InterPro" id="IPR023213">
    <property type="entry name" value="CAT-like_dom_sf"/>
</dbReference>
<dbReference type="CDD" id="cd05930">
    <property type="entry name" value="A_NRPS"/>
    <property type="match status" value="1"/>
</dbReference>
<organism evidence="2 3">
    <name type="scientific">Chryseolinea lacunae</name>
    <dbReference type="NCBI Taxonomy" id="2801331"/>
    <lineage>
        <taxon>Bacteria</taxon>
        <taxon>Pseudomonadati</taxon>
        <taxon>Bacteroidota</taxon>
        <taxon>Cytophagia</taxon>
        <taxon>Cytophagales</taxon>
        <taxon>Fulvivirgaceae</taxon>
        <taxon>Chryseolinea</taxon>
    </lineage>
</organism>
<dbReference type="RefSeq" id="WP_202011992.1">
    <property type="nucleotide sequence ID" value="NZ_JAERRB010000005.1"/>
</dbReference>
<dbReference type="Gene3D" id="2.30.38.10">
    <property type="entry name" value="Luciferase, Domain 3"/>
    <property type="match status" value="1"/>
</dbReference>
<sequence length="1050" mass="117750">MNAVVNGYSLSPLQRRIWMQKHAGYDFNNILCIKVCGALDLSRLSAVLQGVANRHEIFRTSYIDQADLAYPMQIVEGDCIPFNPDEDVVHLDADMRKPCVARILEELLVEKFAPDQSTMLRARVLTFGSAKHLLVLYASTLASDAATLCALADEVQTAYGNDLEQHDDAGEQLQFIQYSEWHNEMLDEANEEASQFWQQQVATLDVFEKHPFQHYDHTKEHELPQHVNVELDRKVKQQLNNFLEASGQNASDFLLTCWSVLLYHHLATPGSFVMGKVESGRTFEGFQKISGVLARTLPMRCAFNASDTFGQVYQKLTTQAEVLRQWQDNYNPVPERASEKNYLSVSFESVAAGANATEQLPVAFTVQALHTYNERFNAKLLVWHRGSDLKISLHYQPAFFTHQAIALWKEQLTQLIGRVLSNAHEPIGKLMKVGIEEQHLLLNDFNATETRNNVLPFVRLFEDQVRQTPGNIAFHAGDVVLTYGELDRRSNQFANLLIEQHRVKPGDVVALRMKRGVEMFVALLGIMKAGATFLPIDRGVPAERCKFMLDDSGAVAVIADEFVSVDGLQTPIILFDERLVLSGSNKNPDINLRLADNVYIIYTSGSTGQPKGTIISQHSFANYIRWFKTIGGITAADSTLLLASIAFDLCYTSLWPALASGSTVHILEQADHLDPDRLIDTLTSHKVTFLKLTPSQFSFITDDVNFDATSKHYALRLIVLGGEHIKTKDVGKFLDAQPATKFLNHYGPTETTIGTASYYVTRENFDHFEQRPVIGKPIHNNKAYIVDGDLQLCPVGVAGEICISGAGVSKGYLNRKTLMDEKFVDNPFAPGTVLYKTGDVGRWLADGSIQLAGRNDGQVKIRGYRVELAEIEKIILQHSAAKNAVVLLHDDTPENTYLTAYVETKTAIDVATLRNTLSQKLPDYMMPANFIIVDSFPLLAHGKINRAALLAMKTQKTDESTHELPKNRTEEQLLELWQRILQREQISTSDNFLSIGGNSLKLVKVFREVSQLFPGQVVLADLFKYSTIQTLARYLTRNELVNNTIDSFEF</sequence>
<dbReference type="NCBIfam" id="TIGR01733">
    <property type="entry name" value="AA-adenyl-dom"/>
    <property type="match status" value="1"/>
</dbReference>
<evidence type="ECO:0000313" key="2">
    <source>
        <dbReference type="EMBL" id="MBL0743076.1"/>
    </source>
</evidence>
<dbReference type="Pfam" id="PF00668">
    <property type="entry name" value="Condensation"/>
    <property type="match status" value="1"/>
</dbReference>
<comment type="caution">
    <text evidence="2">The sequence shown here is derived from an EMBL/GenBank/DDBJ whole genome shotgun (WGS) entry which is preliminary data.</text>
</comment>
<dbReference type="PANTHER" id="PTHR45527:SF1">
    <property type="entry name" value="FATTY ACID SYNTHASE"/>
    <property type="match status" value="1"/>
</dbReference>
<dbReference type="PANTHER" id="PTHR45527">
    <property type="entry name" value="NONRIBOSOMAL PEPTIDE SYNTHETASE"/>
    <property type="match status" value="1"/>
</dbReference>
<dbReference type="InterPro" id="IPR001242">
    <property type="entry name" value="Condensation_dom"/>
</dbReference>
<dbReference type="InterPro" id="IPR020845">
    <property type="entry name" value="AMP-binding_CS"/>
</dbReference>
<feature type="domain" description="Carrier" evidence="1">
    <location>
        <begin position="964"/>
        <end position="1039"/>
    </location>
</feature>
<dbReference type="EMBL" id="JAERRB010000005">
    <property type="protein sequence ID" value="MBL0743076.1"/>
    <property type="molecule type" value="Genomic_DNA"/>
</dbReference>
<dbReference type="Gene3D" id="3.30.559.10">
    <property type="entry name" value="Chloramphenicol acetyltransferase-like domain"/>
    <property type="match status" value="1"/>
</dbReference>
<accession>A0ABS1KXP4</accession>
<dbReference type="Pfam" id="PF13193">
    <property type="entry name" value="AMP-binding_C"/>
    <property type="match status" value="1"/>
</dbReference>
<proteinExistence type="predicted"/>
<dbReference type="PROSITE" id="PS50075">
    <property type="entry name" value="CARRIER"/>
    <property type="match status" value="1"/>
</dbReference>
<evidence type="ECO:0000313" key="3">
    <source>
        <dbReference type="Proteomes" id="UP000613030"/>
    </source>
</evidence>
<dbReference type="SUPFAM" id="SSF56801">
    <property type="entry name" value="Acetyl-CoA synthetase-like"/>
    <property type="match status" value="1"/>
</dbReference>
<reference evidence="2 3" key="1">
    <citation type="submission" date="2021-01" db="EMBL/GenBank/DDBJ databases">
        <title>Chryseolinea sp. Jin1 Genome sequencing and assembly.</title>
        <authorList>
            <person name="Kim I."/>
        </authorList>
    </citation>
    <scope>NUCLEOTIDE SEQUENCE [LARGE SCALE GENOMIC DNA]</scope>
    <source>
        <strain evidence="2 3">Jin1</strain>
    </source>
</reference>
<dbReference type="Gene3D" id="3.40.50.980">
    <property type="match status" value="2"/>
</dbReference>
<gene>
    <name evidence="2" type="ORF">JI741_17735</name>
</gene>
<dbReference type="InterPro" id="IPR025110">
    <property type="entry name" value="AMP-bd_C"/>
</dbReference>
<dbReference type="InterPro" id="IPR045851">
    <property type="entry name" value="AMP-bd_C_sf"/>
</dbReference>
<name>A0ABS1KXP4_9BACT</name>
<protein>
    <submittedName>
        <fullName evidence="2">Amino acid adenylation domain-containing protein</fullName>
    </submittedName>
</protein>
<dbReference type="SUPFAM" id="SSF47336">
    <property type="entry name" value="ACP-like"/>
    <property type="match status" value="1"/>
</dbReference>
<dbReference type="PROSITE" id="PS00455">
    <property type="entry name" value="AMP_BINDING"/>
    <property type="match status" value="1"/>
</dbReference>
<keyword evidence="3" id="KW-1185">Reference proteome</keyword>
<dbReference type="Gene3D" id="1.10.1200.10">
    <property type="entry name" value="ACP-like"/>
    <property type="match status" value="1"/>
</dbReference>
<evidence type="ECO:0000259" key="1">
    <source>
        <dbReference type="PROSITE" id="PS50075"/>
    </source>
</evidence>
<dbReference type="Gene3D" id="3.30.559.30">
    <property type="entry name" value="Nonribosomal peptide synthetase, condensation domain"/>
    <property type="match status" value="1"/>
</dbReference>
<dbReference type="SUPFAM" id="SSF52777">
    <property type="entry name" value="CoA-dependent acyltransferases"/>
    <property type="match status" value="2"/>
</dbReference>
<dbReference type="InterPro" id="IPR036736">
    <property type="entry name" value="ACP-like_sf"/>
</dbReference>